<keyword evidence="3" id="KW-1185">Reference proteome</keyword>
<dbReference type="PANTHER" id="PTHR22916:SF3">
    <property type="entry name" value="UDP-GLCNAC:BETAGAL BETA-1,3-N-ACETYLGLUCOSAMINYLTRANSFERASE-LIKE PROTEIN 1"/>
    <property type="match status" value="1"/>
</dbReference>
<keyword evidence="2" id="KW-0808">Transferase</keyword>
<dbReference type="PANTHER" id="PTHR22916">
    <property type="entry name" value="GLYCOSYLTRANSFERASE"/>
    <property type="match status" value="1"/>
</dbReference>
<dbReference type="Proteomes" id="UP000031549">
    <property type="component" value="Unassembled WGS sequence"/>
</dbReference>
<dbReference type="GO" id="GO:0016758">
    <property type="term" value="F:hexosyltransferase activity"/>
    <property type="evidence" value="ECO:0007669"/>
    <property type="project" value="UniProtKB-ARBA"/>
</dbReference>
<evidence type="ECO:0000259" key="1">
    <source>
        <dbReference type="Pfam" id="PF00535"/>
    </source>
</evidence>
<protein>
    <submittedName>
        <fullName evidence="2">Glycosyltransferase family 2 protein</fullName>
    </submittedName>
</protein>
<dbReference type="AlphaFoldDB" id="A0A846H3K2"/>
<sequence length="315" mass="36358">MNKLLTIAIPTFNRAQFLEEQLNWLSKAIKGFESECEVIICDNFSSDNTQEIIQKWQPFFKNTTFISHRNTENIGLMPNLACCIEKATSKYVWVIGDDDPIHEITLAYVVNNLKKHPEIALLILNFSWLNVVTGQLASERCFDITNEEVNTNGKALIEHYLQENFSCLAFMTAQVYKTQAAQQALEKWRDSANNREGQIYWTAFCALQGSVKITKDVYVQYACGMNSIVDAKLWFKMRYSDLPKVYVKLMELGYSQTICRKFISKHFAETNWYVILGALRRWPFYTVNILTPYFSLVGVSTCKSFLSSQQEKISL</sequence>
<name>A0A846H3K2_9CYAN</name>
<dbReference type="InterPro" id="IPR001173">
    <property type="entry name" value="Glyco_trans_2-like"/>
</dbReference>
<feature type="domain" description="Glycosyltransferase 2-like" evidence="1">
    <location>
        <begin position="6"/>
        <end position="119"/>
    </location>
</feature>
<dbReference type="Gene3D" id="3.90.550.10">
    <property type="entry name" value="Spore Coat Polysaccharide Biosynthesis Protein SpsA, Chain A"/>
    <property type="match status" value="1"/>
</dbReference>
<comment type="caution">
    <text evidence="2">The sequence shown here is derived from an EMBL/GenBank/DDBJ whole genome shotgun (WGS) entry which is preliminary data.</text>
</comment>
<evidence type="ECO:0000313" key="3">
    <source>
        <dbReference type="Proteomes" id="UP000031549"/>
    </source>
</evidence>
<dbReference type="Pfam" id="PF00535">
    <property type="entry name" value="Glycos_transf_2"/>
    <property type="match status" value="1"/>
</dbReference>
<gene>
    <name evidence="2" type="ORF">PI95_000965</name>
</gene>
<reference evidence="2 3" key="1">
    <citation type="journal article" date="2015" name="Genome Announc.">
        <title>Draft Genome Sequence of Cyanobacterium Hassallia byssoidea Strain VB512170, Isolated from Monuments in India.</title>
        <authorList>
            <person name="Singh D."/>
            <person name="Chandrababunaidu M.M."/>
            <person name="Panda A."/>
            <person name="Sen D."/>
            <person name="Bhattacharyya S."/>
            <person name="Adhikary S.P."/>
            <person name="Tripathy S."/>
        </authorList>
    </citation>
    <scope>NUCLEOTIDE SEQUENCE [LARGE SCALE GENOMIC DNA]</scope>
    <source>
        <strain evidence="2 3">VB512170</strain>
    </source>
</reference>
<dbReference type="EMBL" id="JTCM02000001">
    <property type="protein sequence ID" value="NEU71184.1"/>
    <property type="molecule type" value="Genomic_DNA"/>
</dbReference>
<dbReference type="CDD" id="cd00761">
    <property type="entry name" value="Glyco_tranf_GTA_type"/>
    <property type="match status" value="1"/>
</dbReference>
<evidence type="ECO:0000313" key="2">
    <source>
        <dbReference type="EMBL" id="NEU71184.1"/>
    </source>
</evidence>
<accession>A0A846H3K2</accession>
<organism evidence="2 3">
    <name type="scientific">Hassallia byssoidea VB512170</name>
    <dbReference type="NCBI Taxonomy" id="1304833"/>
    <lineage>
        <taxon>Bacteria</taxon>
        <taxon>Bacillati</taxon>
        <taxon>Cyanobacteriota</taxon>
        <taxon>Cyanophyceae</taxon>
        <taxon>Nostocales</taxon>
        <taxon>Tolypothrichaceae</taxon>
        <taxon>Hassallia</taxon>
    </lineage>
</organism>
<dbReference type="InterPro" id="IPR029044">
    <property type="entry name" value="Nucleotide-diphossugar_trans"/>
</dbReference>
<proteinExistence type="predicted"/>
<dbReference type="SUPFAM" id="SSF53448">
    <property type="entry name" value="Nucleotide-diphospho-sugar transferases"/>
    <property type="match status" value="1"/>
</dbReference>
<dbReference type="RefSeq" id="WP_039752950.1">
    <property type="nucleotide sequence ID" value="NZ_JTCM02000001.1"/>
</dbReference>